<proteinExistence type="predicted"/>
<feature type="compositionally biased region" description="Gly residues" evidence="1">
    <location>
        <begin position="347"/>
        <end position="371"/>
    </location>
</feature>
<protein>
    <recommendedName>
        <fullName evidence="5">DUF3300 domain-containing protein</fullName>
    </recommendedName>
</protein>
<organism evidence="3 4">
    <name type="scientific">Pinibacter aurantiacus</name>
    <dbReference type="NCBI Taxonomy" id="2851599"/>
    <lineage>
        <taxon>Bacteria</taxon>
        <taxon>Pseudomonadati</taxon>
        <taxon>Bacteroidota</taxon>
        <taxon>Chitinophagia</taxon>
        <taxon>Chitinophagales</taxon>
        <taxon>Chitinophagaceae</taxon>
        <taxon>Pinibacter</taxon>
    </lineage>
</organism>
<reference evidence="3" key="1">
    <citation type="submission" date="2021-06" db="EMBL/GenBank/DDBJ databases">
        <authorList>
            <person name="Huq M.A."/>
        </authorList>
    </citation>
    <scope>NUCLEOTIDE SEQUENCE</scope>
    <source>
        <strain evidence="3">MAH-26</strain>
    </source>
</reference>
<feature type="signal peptide" evidence="2">
    <location>
        <begin position="1"/>
        <end position="22"/>
    </location>
</feature>
<feature type="chain" id="PRO_5039271252" description="DUF3300 domain-containing protein" evidence="2">
    <location>
        <begin position="23"/>
        <end position="371"/>
    </location>
</feature>
<feature type="region of interest" description="Disordered" evidence="1">
    <location>
        <begin position="246"/>
        <end position="371"/>
    </location>
</feature>
<sequence length="371" mass="40507">MNRLILLYLAVALNFLSLRAFSQDKNAQGKDTAALGLAGDNLDLYAVLDLFQKSKTIEAFEKSLNDEKLKINNLDLNLDKKVDFIKVVTTQKDSSYTFILRDDISKTESQDVAVILLDKGKDGKVSLQIVGDEELYGKDYVIEPKGNSSITANPGYKGENPVTVNVPASTVVVVQSAPVVQYVYSPAYVPYYPPYYYGFYPPWFGFATVMAVGIYRHNHYHYHGGYYGGHYHGGNTVVINNRNSINHYNSTRNTSNTVRNNQDRGNYGNGTVDRSGNRNSASTRPSNSPSNRPATSNRPTTSDRQSPSASNRPTTSNRQSPSASNRPTTSNRQSSSPSMSNRQSSGGYSGGGRSMGGGRTSMGGGGGGRRR</sequence>
<name>A0A9E2SCY1_9BACT</name>
<evidence type="ECO:0008006" key="5">
    <source>
        <dbReference type="Google" id="ProtNLM"/>
    </source>
</evidence>
<keyword evidence="4" id="KW-1185">Reference proteome</keyword>
<feature type="compositionally biased region" description="Low complexity" evidence="1">
    <location>
        <begin position="277"/>
        <end position="299"/>
    </location>
</feature>
<evidence type="ECO:0000256" key="2">
    <source>
        <dbReference type="SAM" id="SignalP"/>
    </source>
</evidence>
<feature type="compositionally biased region" description="Low complexity" evidence="1">
    <location>
        <begin position="324"/>
        <end position="346"/>
    </location>
</feature>
<dbReference type="RefSeq" id="WP_217792561.1">
    <property type="nucleotide sequence ID" value="NZ_JAHSPG010000013.1"/>
</dbReference>
<feature type="compositionally biased region" description="Low complexity" evidence="1">
    <location>
        <begin position="249"/>
        <end position="260"/>
    </location>
</feature>
<evidence type="ECO:0000256" key="1">
    <source>
        <dbReference type="SAM" id="MobiDB-lite"/>
    </source>
</evidence>
<feature type="compositionally biased region" description="Polar residues" evidence="1">
    <location>
        <begin position="300"/>
        <end position="323"/>
    </location>
</feature>
<comment type="caution">
    <text evidence="3">The sequence shown here is derived from an EMBL/GenBank/DDBJ whole genome shotgun (WGS) entry which is preliminary data.</text>
</comment>
<evidence type="ECO:0000313" key="3">
    <source>
        <dbReference type="EMBL" id="MBV4358844.1"/>
    </source>
</evidence>
<dbReference type="AlphaFoldDB" id="A0A9E2SCY1"/>
<accession>A0A9E2SCY1</accession>
<dbReference type="Proteomes" id="UP000812270">
    <property type="component" value="Unassembled WGS sequence"/>
</dbReference>
<keyword evidence="2" id="KW-0732">Signal</keyword>
<evidence type="ECO:0000313" key="4">
    <source>
        <dbReference type="Proteomes" id="UP000812270"/>
    </source>
</evidence>
<gene>
    <name evidence="3" type="ORF">KTO63_16885</name>
</gene>
<dbReference type="EMBL" id="JAHSPG010000013">
    <property type="protein sequence ID" value="MBV4358844.1"/>
    <property type="molecule type" value="Genomic_DNA"/>
</dbReference>